<evidence type="ECO:0000313" key="4">
    <source>
        <dbReference type="Proteomes" id="UP000310066"/>
    </source>
</evidence>
<dbReference type="Proteomes" id="UP000310066">
    <property type="component" value="Unassembled WGS sequence"/>
</dbReference>
<dbReference type="InterPro" id="IPR046623">
    <property type="entry name" value="DUF6536"/>
</dbReference>
<keyword evidence="1" id="KW-0472">Membrane</keyword>
<feature type="transmembrane region" description="Helical" evidence="1">
    <location>
        <begin position="324"/>
        <end position="346"/>
    </location>
</feature>
<feature type="domain" description="DUF6536" evidence="2">
    <location>
        <begin position="1"/>
        <end position="80"/>
    </location>
</feature>
<organism evidence="3 4">
    <name type="scientific">Friedmanniomyces endolithicus</name>
    <dbReference type="NCBI Taxonomy" id="329885"/>
    <lineage>
        <taxon>Eukaryota</taxon>
        <taxon>Fungi</taxon>
        <taxon>Dikarya</taxon>
        <taxon>Ascomycota</taxon>
        <taxon>Pezizomycotina</taxon>
        <taxon>Dothideomycetes</taxon>
        <taxon>Dothideomycetidae</taxon>
        <taxon>Mycosphaerellales</taxon>
        <taxon>Teratosphaeriaceae</taxon>
        <taxon>Friedmanniomyces</taxon>
    </lineage>
</organism>
<accession>A0A4U0TU76</accession>
<keyword evidence="1" id="KW-0812">Transmembrane</keyword>
<dbReference type="OrthoDB" id="5429634at2759"/>
<dbReference type="PANTHER" id="PTHR35395:SF1">
    <property type="entry name" value="DUF6536 DOMAIN-CONTAINING PROTEIN"/>
    <property type="match status" value="1"/>
</dbReference>
<proteinExistence type="predicted"/>
<dbReference type="PANTHER" id="PTHR35395">
    <property type="entry name" value="DUF6536 DOMAIN-CONTAINING PROTEIN"/>
    <property type="match status" value="1"/>
</dbReference>
<sequence>MQCLSAPTRAEVDRAHASGDWLDVGIASVRNLRRIAWSRVCLWWLLGLSSIPIHFIYNSAIFKTTTANNFMVAIVNEDFLTGEPYLDQGYNVYIDQGVFYNQSIPLDPGLQAIQMNASSNKAYQDPLLYERLENIDCIKLYGTSYISDRIDVLAITSARSSVANQTAFWTADVFVPSLYTNDLPYGWVYDTWGNSSVAQAQADAANWNVNGLKIDYCLSRLTPGQCTLDFSVNILITVMIMNFGKCLAMVLVLLPRTDATLVTIGDALSSFLSDIDESTVGRCMMTKDDVCKGPESWSSQRASPAIFRGSIRRRWFVAASAKRWFTTSALVCIPLAAALVLLITGYNFLNERLNSGEAAFALGFGAVDFRAIIVDSLPQTEAASLVVDVLIANLPQVLCSFVYFAYNGLFTCMLLAHEYSQHGLRGSRKPLRVSKPKGKQRDKYFLQLPYAYSIPLILISTTLHWLISQSLFLVRIKVLQHNSFVQSQLGFSCAPILATIITGTILLIAAPAFGYRRLASHLPVASSCSAALSASCHRPKEDFDAAYLPVGWGAVGNGEDGEGHCCFTSEDTHELVPGKKYA</sequence>
<comment type="caution">
    <text evidence="3">The sequence shown here is derived from an EMBL/GenBank/DDBJ whole genome shotgun (WGS) entry which is preliminary data.</text>
</comment>
<dbReference type="AlphaFoldDB" id="A0A4U0TU76"/>
<dbReference type="EMBL" id="NAJP01000150">
    <property type="protein sequence ID" value="TKA25788.1"/>
    <property type="molecule type" value="Genomic_DNA"/>
</dbReference>
<evidence type="ECO:0000256" key="1">
    <source>
        <dbReference type="SAM" id="Phobius"/>
    </source>
</evidence>
<name>A0A4U0TU76_9PEZI</name>
<feature type="transmembrane region" description="Helical" evidence="1">
    <location>
        <begin position="230"/>
        <end position="254"/>
    </location>
</feature>
<feature type="transmembrane region" description="Helical" evidence="1">
    <location>
        <begin position="394"/>
        <end position="416"/>
    </location>
</feature>
<dbReference type="Pfam" id="PF20163">
    <property type="entry name" value="DUF6536"/>
    <property type="match status" value="1"/>
</dbReference>
<protein>
    <recommendedName>
        <fullName evidence="2">DUF6536 domain-containing protein</fullName>
    </recommendedName>
</protein>
<feature type="transmembrane region" description="Helical" evidence="1">
    <location>
        <begin position="487"/>
        <end position="510"/>
    </location>
</feature>
<evidence type="ECO:0000313" key="3">
    <source>
        <dbReference type="EMBL" id="TKA25788.1"/>
    </source>
</evidence>
<gene>
    <name evidence="3" type="ORF">B0A54_17788</name>
</gene>
<feature type="transmembrane region" description="Helical" evidence="1">
    <location>
        <begin position="444"/>
        <end position="467"/>
    </location>
</feature>
<dbReference type="STRING" id="329885.A0A4U0TU76"/>
<reference evidence="3 4" key="1">
    <citation type="submission" date="2017-03" db="EMBL/GenBank/DDBJ databases">
        <title>Genomes of endolithic fungi from Antarctica.</title>
        <authorList>
            <person name="Coleine C."/>
            <person name="Masonjones S."/>
            <person name="Stajich J.E."/>
        </authorList>
    </citation>
    <scope>NUCLEOTIDE SEQUENCE [LARGE SCALE GENOMIC DNA]</scope>
    <source>
        <strain evidence="3 4">CCFEE 5311</strain>
    </source>
</reference>
<feature type="transmembrane region" description="Helical" evidence="1">
    <location>
        <begin position="40"/>
        <end position="57"/>
    </location>
</feature>
<keyword evidence="1" id="KW-1133">Transmembrane helix</keyword>
<evidence type="ECO:0000259" key="2">
    <source>
        <dbReference type="Pfam" id="PF20163"/>
    </source>
</evidence>